<dbReference type="Gene3D" id="2.30.110.10">
    <property type="entry name" value="Electron Transport, Fmn-binding Protein, Chain A"/>
    <property type="match status" value="1"/>
</dbReference>
<reference evidence="4 5" key="1">
    <citation type="submission" date="2019-03" db="EMBL/GenBank/DDBJ databases">
        <title>Genomic Encyclopedia of Type Strains, Phase IV (KMG-IV): sequencing the most valuable type-strain genomes for metagenomic binning, comparative biology and taxonomic classification.</title>
        <authorList>
            <person name="Goeker M."/>
        </authorList>
    </citation>
    <scope>NUCLEOTIDE SEQUENCE [LARGE SCALE GENOMIC DNA]</scope>
    <source>
        <strain evidence="4 5">DSM 19377</strain>
    </source>
</reference>
<dbReference type="InterPro" id="IPR012349">
    <property type="entry name" value="Split_barrel_FMN-bd"/>
</dbReference>
<evidence type="ECO:0000256" key="2">
    <source>
        <dbReference type="ARBA" id="ARBA00023002"/>
    </source>
</evidence>
<gene>
    <name evidence="4" type="ORF">EV207_12254</name>
</gene>
<protein>
    <submittedName>
        <fullName evidence="4">Flavin reductase (DIM6/NTAB) family NADH-FMN oxidoreductase RutF</fullName>
    </submittedName>
</protein>
<dbReference type="PANTHER" id="PTHR30466:SF11">
    <property type="entry name" value="FLAVIN-DEPENDENT MONOOXYGENASE, REDUCTASE SUBUNIT HSAB"/>
    <property type="match status" value="1"/>
</dbReference>
<dbReference type="PANTHER" id="PTHR30466">
    <property type="entry name" value="FLAVIN REDUCTASE"/>
    <property type="match status" value="1"/>
</dbReference>
<dbReference type="InterPro" id="IPR050268">
    <property type="entry name" value="NADH-dep_flavin_reductase"/>
</dbReference>
<dbReference type="GO" id="GO:0010181">
    <property type="term" value="F:FMN binding"/>
    <property type="evidence" value="ECO:0007669"/>
    <property type="project" value="InterPro"/>
</dbReference>
<dbReference type="GO" id="GO:0042602">
    <property type="term" value="F:riboflavin reductase (NADPH) activity"/>
    <property type="evidence" value="ECO:0007669"/>
    <property type="project" value="TreeGrafter"/>
</dbReference>
<organism evidence="4 5">
    <name type="scientific">Scopulibacillus darangshiensis</name>
    <dbReference type="NCBI Taxonomy" id="442528"/>
    <lineage>
        <taxon>Bacteria</taxon>
        <taxon>Bacillati</taxon>
        <taxon>Bacillota</taxon>
        <taxon>Bacilli</taxon>
        <taxon>Bacillales</taxon>
        <taxon>Sporolactobacillaceae</taxon>
        <taxon>Scopulibacillus</taxon>
    </lineage>
</organism>
<dbReference type="AlphaFoldDB" id="A0A4R2NTR7"/>
<name>A0A4R2NTR7_9BACL</name>
<sequence>MMTKVDGHALRNACGKFLTGVTVVTAQGKDGNQVGFTANSFSSVSLEPPMVLICVGKNITSYDQILSADGFAVHVLSVDQKDLSTHFAKKGGDKFKDLVKATGLYAAPILSDCSAVFECRTANQIDAGDHTILLGEVEQLTSQEPAKEPLGFFQGKYTSIGIEA</sequence>
<evidence type="ECO:0000256" key="1">
    <source>
        <dbReference type="ARBA" id="ARBA00008898"/>
    </source>
</evidence>
<accession>A0A4R2NTR7</accession>
<dbReference type="Pfam" id="PF01613">
    <property type="entry name" value="Flavin_Reduct"/>
    <property type="match status" value="1"/>
</dbReference>
<dbReference type="SUPFAM" id="SSF50475">
    <property type="entry name" value="FMN-binding split barrel"/>
    <property type="match status" value="1"/>
</dbReference>
<evidence type="ECO:0000259" key="3">
    <source>
        <dbReference type="SMART" id="SM00903"/>
    </source>
</evidence>
<keyword evidence="5" id="KW-1185">Reference proteome</keyword>
<comment type="similarity">
    <text evidence="1">Belongs to the non-flavoprotein flavin reductase family.</text>
</comment>
<dbReference type="InterPro" id="IPR002563">
    <property type="entry name" value="Flavin_Rdtase-like_dom"/>
</dbReference>
<proteinExistence type="inferred from homology"/>
<dbReference type="SMART" id="SM00903">
    <property type="entry name" value="Flavin_Reduct"/>
    <property type="match status" value="1"/>
</dbReference>
<dbReference type="EMBL" id="SLXK01000022">
    <property type="protein sequence ID" value="TCP24951.1"/>
    <property type="molecule type" value="Genomic_DNA"/>
</dbReference>
<feature type="domain" description="Flavin reductase like" evidence="3">
    <location>
        <begin position="14"/>
        <end position="159"/>
    </location>
</feature>
<dbReference type="RefSeq" id="WP_132746846.1">
    <property type="nucleotide sequence ID" value="NZ_SLXK01000022.1"/>
</dbReference>
<dbReference type="OrthoDB" id="9792858at2"/>
<keyword evidence="2" id="KW-0560">Oxidoreductase</keyword>
<evidence type="ECO:0000313" key="4">
    <source>
        <dbReference type="EMBL" id="TCP24951.1"/>
    </source>
</evidence>
<comment type="caution">
    <text evidence="4">The sequence shown here is derived from an EMBL/GenBank/DDBJ whole genome shotgun (WGS) entry which is preliminary data.</text>
</comment>
<dbReference type="Proteomes" id="UP000295416">
    <property type="component" value="Unassembled WGS sequence"/>
</dbReference>
<evidence type="ECO:0000313" key="5">
    <source>
        <dbReference type="Proteomes" id="UP000295416"/>
    </source>
</evidence>